<dbReference type="InterPro" id="IPR017932">
    <property type="entry name" value="GATase_2_dom"/>
</dbReference>
<dbReference type="InterPro" id="IPR035584">
    <property type="entry name" value="PurF_N"/>
</dbReference>
<dbReference type="UniPathway" id="UPA00074">
    <property type="reaction ID" value="UER00124"/>
</dbReference>
<feature type="binding site" evidence="10">
    <location>
        <position position="399"/>
    </location>
    <ligand>
        <name>Mg(2+)</name>
        <dbReference type="ChEBI" id="CHEBI:18420"/>
    </ligand>
</feature>
<gene>
    <name evidence="12" type="ORF">HYPSUDRAFT_63295</name>
</gene>
<dbReference type="GO" id="GO:0004044">
    <property type="term" value="F:amidophosphoribosyltransferase activity"/>
    <property type="evidence" value="ECO:0007669"/>
    <property type="project" value="UniProtKB-EC"/>
</dbReference>
<dbReference type="GO" id="GO:0009113">
    <property type="term" value="P:purine nucleobase biosynthetic process"/>
    <property type="evidence" value="ECO:0007669"/>
    <property type="project" value="InterPro"/>
</dbReference>
<feature type="binding site" evidence="10">
    <location>
        <position position="336"/>
    </location>
    <ligand>
        <name>Mg(2+)</name>
        <dbReference type="ChEBI" id="CHEBI:18420"/>
    </ligand>
</feature>
<comment type="cofactor">
    <cofactor evidence="10">
        <name>Mg(2+)</name>
        <dbReference type="ChEBI" id="CHEBI:18420"/>
    </cofactor>
    <text evidence="10">Binds 1 Mg(2+) ion per subunit.</text>
</comment>
<keyword evidence="6 8" id="KW-0658">Purine biosynthesis</keyword>
<evidence type="ECO:0000256" key="5">
    <source>
        <dbReference type="ARBA" id="ARBA00022679"/>
    </source>
</evidence>
<dbReference type="InterPro" id="IPR000836">
    <property type="entry name" value="PRTase_dom"/>
</dbReference>
<comment type="similarity">
    <text evidence="2 8">In the C-terminal section; belongs to the purine/pyrimidine phosphoribosyltransferase family.</text>
</comment>
<dbReference type="HAMAP" id="MF_01931">
    <property type="entry name" value="PurF"/>
    <property type="match status" value="1"/>
</dbReference>
<keyword evidence="5 8" id="KW-0808">Transferase</keyword>
<evidence type="ECO:0000256" key="2">
    <source>
        <dbReference type="ARBA" id="ARBA00010138"/>
    </source>
</evidence>
<feature type="domain" description="Glutamine amidotransferase type-2" evidence="11">
    <location>
        <begin position="30"/>
        <end position="266"/>
    </location>
</feature>
<feature type="active site" description="Nucleophile" evidence="9">
    <location>
        <position position="30"/>
    </location>
</feature>
<dbReference type="STRING" id="945553.A0A0D2LHD1"/>
<proteinExistence type="inferred from homology"/>
<evidence type="ECO:0000256" key="8">
    <source>
        <dbReference type="PIRNR" id="PIRNR000485"/>
    </source>
</evidence>
<evidence type="ECO:0000256" key="4">
    <source>
        <dbReference type="ARBA" id="ARBA00022676"/>
    </source>
</evidence>
<dbReference type="Gene3D" id="3.40.50.2020">
    <property type="match status" value="1"/>
</dbReference>
<keyword evidence="10" id="KW-0479">Metal-binding</keyword>
<dbReference type="AlphaFoldDB" id="A0A0D2LHD1"/>
<dbReference type="OrthoDB" id="191723at2759"/>
<dbReference type="Pfam" id="PF13522">
    <property type="entry name" value="GATase_6"/>
    <property type="match status" value="1"/>
</dbReference>
<dbReference type="OMA" id="IRHFGVK"/>
<comment type="catalytic activity">
    <reaction evidence="8">
        <text>5-phospho-beta-D-ribosylamine + L-glutamate + diphosphate = 5-phospho-alpha-D-ribose 1-diphosphate + L-glutamine + H2O</text>
        <dbReference type="Rhea" id="RHEA:14905"/>
        <dbReference type="ChEBI" id="CHEBI:15377"/>
        <dbReference type="ChEBI" id="CHEBI:29985"/>
        <dbReference type="ChEBI" id="CHEBI:33019"/>
        <dbReference type="ChEBI" id="CHEBI:58017"/>
        <dbReference type="ChEBI" id="CHEBI:58359"/>
        <dbReference type="ChEBI" id="CHEBI:58681"/>
        <dbReference type="EC" id="2.4.2.14"/>
    </reaction>
</comment>
<name>A0A0D2LHD1_HYPSF</name>
<organism evidence="12 13">
    <name type="scientific">Hypholoma sublateritium (strain FD-334 SS-4)</name>
    <dbReference type="NCBI Taxonomy" id="945553"/>
    <lineage>
        <taxon>Eukaryota</taxon>
        <taxon>Fungi</taxon>
        <taxon>Dikarya</taxon>
        <taxon>Basidiomycota</taxon>
        <taxon>Agaricomycotina</taxon>
        <taxon>Agaricomycetes</taxon>
        <taxon>Agaricomycetidae</taxon>
        <taxon>Agaricales</taxon>
        <taxon>Agaricineae</taxon>
        <taxon>Strophariaceae</taxon>
        <taxon>Hypholoma</taxon>
    </lineage>
</organism>
<dbReference type="GO" id="GO:0006189">
    <property type="term" value="P:'de novo' IMP biosynthetic process"/>
    <property type="evidence" value="ECO:0007669"/>
    <property type="project" value="UniProtKB-UniPathway"/>
</dbReference>
<dbReference type="EMBL" id="KN817525">
    <property type="protein sequence ID" value="KJA27037.1"/>
    <property type="molecule type" value="Genomic_DNA"/>
</dbReference>
<evidence type="ECO:0000256" key="10">
    <source>
        <dbReference type="PIRSR" id="PIRSR000485-2"/>
    </source>
</evidence>
<dbReference type="PROSITE" id="PS51278">
    <property type="entry name" value="GATASE_TYPE_2"/>
    <property type="match status" value="1"/>
</dbReference>
<dbReference type="PANTHER" id="PTHR11907">
    <property type="entry name" value="AMIDOPHOSPHORIBOSYLTRANSFERASE"/>
    <property type="match status" value="1"/>
</dbReference>
<evidence type="ECO:0000256" key="3">
    <source>
        <dbReference type="ARBA" id="ARBA00011941"/>
    </source>
</evidence>
<dbReference type="NCBIfam" id="TIGR01134">
    <property type="entry name" value="purF"/>
    <property type="match status" value="1"/>
</dbReference>
<feature type="binding site" evidence="10">
    <location>
        <position position="398"/>
    </location>
    <ligand>
        <name>Mg(2+)</name>
        <dbReference type="ChEBI" id="CHEBI:18420"/>
    </ligand>
</feature>
<keyword evidence="4 8" id="KW-0328">Glycosyltransferase</keyword>
<comment type="pathway">
    <text evidence="1 8">Purine metabolism; IMP biosynthesis via de novo pathway; N(1)-(5-phospho-D-ribosyl)glycinamide from 5-phospho-alpha-D-ribose 1-diphosphate: step 1/2.</text>
</comment>
<dbReference type="GO" id="GO:0046872">
    <property type="term" value="F:metal ion binding"/>
    <property type="evidence" value="ECO:0007669"/>
    <property type="project" value="UniProtKB-KW"/>
</dbReference>
<evidence type="ECO:0000256" key="9">
    <source>
        <dbReference type="PIRSR" id="PIRSR000485-1"/>
    </source>
</evidence>
<evidence type="ECO:0000256" key="1">
    <source>
        <dbReference type="ARBA" id="ARBA00005209"/>
    </source>
</evidence>
<protein>
    <recommendedName>
        <fullName evidence="3 8">Amidophosphoribosyltransferase</fullName>
        <shortName evidence="8">ATase</shortName>
        <ecNumber evidence="3 8">2.4.2.14</ecNumber>
    </recommendedName>
    <alternativeName>
        <fullName evidence="8">Glutamine phosphoribosylpyrophosphate amidotransferase</fullName>
    </alternativeName>
</protein>
<dbReference type="SUPFAM" id="SSF53271">
    <property type="entry name" value="PRTase-like"/>
    <property type="match status" value="1"/>
</dbReference>
<keyword evidence="13" id="KW-1185">Reference proteome</keyword>
<evidence type="ECO:0000313" key="13">
    <source>
        <dbReference type="Proteomes" id="UP000054270"/>
    </source>
</evidence>
<dbReference type="CDD" id="cd00715">
    <property type="entry name" value="GPATase_N"/>
    <property type="match status" value="1"/>
</dbReference>
<dbReference type="InterPro" id="IPR005854">
    <property type="entry name" value="PurF"/>
</dbReference>
<dbReference type="Proteomes" id="UP000054270">
    <property type="component" value="Unassembled WGS sequence"/>
</dbReference>
<evidence type="ECO:0000259" key="11">
    <source>
        <dbReference type="PROSITE" id="PS51278"/>
    </source>
</evidence>
<dbReference type="InterPro" id="IPR029055">
    <property type="entry name" value="Ntn_hydrolases_N"/>
</dbReference>
<dbReference type="SUPFAM" id="SSF56235">
    <property type="entry name" value="N-terminal nucleophile aminohydrolases (Ntn hydrolases)"/>
    <property type="match status" value="1"/>
</dbReference>
<keyword evidence="10" id="KW-0460">Magnesium</keyword>
<evidence type="ECO:0000313" key="12">
    <source>
        <dbReference type="EMBL" id="KJA27037.1"/>
    </source>
</evidence>
<dbReference type="CDD" id="cd06223">
    <property type="entry name" value="PRTases_typeI"/>
    <property type="match status" value="1"/>
</dbReference>
<dbReference type="Gene3D" id="3.60.20.10">
    <property type="entry name" value="Glutamine Phosphoribosylpyrophosphate, subunit 1, domain 1"/>
    <property type="match status" value="1"/>
</dbReference>
<evidence type="ECO:0000256" key="6">
    <source>
        <dbReference type="ARBA" id="ARBA00022755"/>
    </source>
</evidence>
<accession>A0A0D2LHD1</accession>
<dbReference type="EC" id="2.4.2.14" evidence="3 8"/>
<dbReference type="InterPro" id="IPR029057">
    <property type="entry name" value="PRTase-like"/>
</dbReference>
<dbReference type="PIRSF" id="PIRSF000485">
    <property type="entry name" value="Amd_phspho_trans"/>
    <property type="match status" value="1"/>
</dbReference>
<sequence>MPIFLDTAKDLASKPPTPFPRLSFSSAQMCGILGLLLHDPSTDAAPEIVEGLSLLQHRGQDACGVITCGHKGRFYQCKANGMVRDIFDANSISRLAGGMGVGHVRYPTAGSFNNAEAQPFYVNSPYGIVFAHNGNLINTESLMRFMDQQAHRHINTASDSELLLNIFAYNLQQTGKFRINEEDIFTALGGMMKQVKGAYACVAMLAGFGIIAFRDPNGIRPVGVATRPSGDGLDYIMASESVVADAGGFTDWQDVKPGEAVIITRNGVSRRQVAPPAAFAPDIFEYVYFARPDSVIDGISVYRSRMAMGDALADKVEAVLKVANIKIDVVIPVPDTSRVAALNLAQKLQLPYREGFIKNRYVGRTFIMPGQQMRKKNVRRKLNAMALEFADKNVLIVDDSIVRGTTSKEIVQMAKDVGAKKVIVASCAPPIRYPNVYGIDMPSRKELVAHDKNEDEIATAIGADLVIFQTLPDLVNSVRQLNLEIGQFDCSVFTGEYVTGGVDERYLAHIEGLRADNLRSKLELDLGVLEGKAGAARGEKKNGEAGFASDASTPINGSDATVGLHNSFNTHS</sequence>
<keyword evidence="7" id="KW-0315">Glutamine amidotransferase</keyword>
<evidence type="ECO:0000256" key="7">
    <source>
        <dbReference type="ARBA" id="ARBA00022962"/>
    </source>
</evidence>
<dbReference type="Pfam" id="PF00156">
    <property type="entry name" value="Pribosyltran"/>
    <property type="match status" value="1"/>
</dbReference>
<reference evidence="13" key="1">
    <citation type="submission" date="2014-04" db="EMBL/GenBank/DDBJ databases">
        <title>Evolutionary Origins and Diversification of the Mycorrhizal Mutualists.</title>
        <authorList>
            <consortium name="DOE Joint Genome Institute"/>
            <consortium name="Mycorrhizal Genomics Consortium"/>
            <person name="Kohler A."/>
            <person name="Kuo A."/>
            <person name="Nagy L.G."/>
            <person name="Floudas D."/>
            <person name="Copeland A."/>
            <person name="Barry K.W."/>
            <person name="Cichocki N."/>
            <person name="Veneault-Fourrey C."/>
            <person name="LaButti K."/>
            <person name="Lindquist E.A."/>
            <person name="Lipzen A."/>
            <person name="Lundell T."/>
            <person name="Morin E."/>
            <person name="Murat C."/>
            <person name="Riley R."/>
            <person name="Ohm R."/>
            <person name="Sun H."/>
            <person name="Tunlid A."/>
            <person name="Henrissat B."/>
            <person name="Grigoriev I.V."/>
            <person name="Hibbett D.S."/>
            <person name="Martin F."/>
        </authorList>
    </citation>
    <scope>NUCLEOTIDE SEQUENCE [LARGE SCALE GENOMIC DNA]</scope>
    <source>
        <strain evidence="13">FD-334 SS-4</strain>
    </source>
</reference>